<protein>
    <submittedName>
        <fullName evidence="1">Uncharacterized protein</fullName>
    </submittedName>
</protein>
<gene>
    <name evidence="1" type="ORF">MGWOODY_Mmi1676</name>
</gene>
<dbReference type="AlphaFoldDB" id="A0A160VEN3"/>
<sequence>MFILFFDIYLNQLAILKDSNTGFPHTFIDIDFFFHFFTFMHLLLTDN</sequence>
<proteinExistence type="predicted"/>
<evidence type="ECO:0000313" key="1">
    <source>
        <dbReference type="EMBL" id="CUV08935.1"/>
    </source>
</evidence>
<organism evidence="1">
    <name type="scientific">hydrothermal vent metagenome</name>
    <dbReference type="NCBI Taxonomy" id="652676"/>
    <lineage>
        <taxon>unclassified sequences</taxon>
        <taxon>metagenomes</taxon>
        <taxon>ecological metagenomes</taxon>
    </lineage>
</organism>
<accession>A0A160VEN3</accession>
<reference evidence="1" key="1">
    <citation type="submission" date="2015-10" db="EMBL/GenBank/DDBJ databases">
        <authorList>
            <person name="Gilbert D.G."/>
        </authorList>
    </citation>
    <scope>NUCLEOTIDE SEQUENCE</scope>
</reference>
<dbReference type="EMBL" id="FAXC01000142">
    <property type="protein sequence ID" value="CUV08935.1"/>
    <property type="molecule type" value="Genomic_DNA"/>
</dbReference>
<name>A0A160VEN3_9ZZZZ</name>